<dbReference type="SUPFAM" id="SSF82866">
    <property type="entry name" value="Multidrug efflux transporter AcrB transmembrane domain"/>
    <property type="match status" value="2"/>
</dbReference>
<evidence type="ECO:0000256" key="1">
    <source>
        <dbReference type="ARBA" id="ARBA00004429"/>
    </source>
</evidence>
<feature type="transmembrane region" description="Helical" evidence="10">
    <location>
        <begin position="375"/>
        <end position="396"/>
    </location>
</feature>
<dbReference type="SUPFAM" id="SSF82714">
    <property type="entry name" value="Multidrug efflux transporter AcrB TolC docking domain, DN and DC subdomains"/>
    <property type="match status" value="2"/>
</dbReference>
<dbReference type="Pfam" id="PF00873">
    <property type="entry name" value="ACR_tran"/>
    <property type="match status" value="1"/>
</dbReference>
<keyword evidence="5" id="KW-0997">Cell inner membrane</keyword>
<evidence type="ECO:0000256" key="8">
    <source>
        <dbReference type="ARBA" id="ARBA00023136"/>
    </source>
</evidence>
<keyword evidence="3" id="KW-0813">Transport</keyword>
<dbReference type="PRINTS" id="PR00702">
    <property type="entry name" value="ACRIFLAVINRP"/>
</dbReference>
<feature type="compositionally biased region" description="Polar residues" evidence="9">
    <location>
        <begin position="1063"/>
        <end position="1079"/>
    </location>
</feature>
<gene>
    <name evidence="11" type="ORF">GGC33_15330</name>
</gene>
<name>A0A844GZ75_9CHRO</name>
<evidence type="ECO:0000256" key="2">
    <source>
        <dbReference type="ARBA" id="ARBA00010942"/>
    </source>
</evidence>
<proteinExistence type="inferred from homology"/>
<feature type="transmembrane region" description="Helical" evidence="10">
    <location>
        <begin position="402"/>
        <end position="425"/>
    </location>
</feature>
<evidence type="ECO:0000256" key="9">
    <source>
        <dbReference type="SAM" id="MobiDB-lite"/>
    </source>
</evidence>
<keyword evidence="7 10" id="KW-1133">Transmembrane helix</keyword>
<evidence type="ECO:0000256" key="5">
    <source>
        <dbReference type="ARBA" id="ARBA00022519"/>
    </source>
</evidence>
<feature type="transmembrane region" description="Helical" evidence="10">
    <location>
        <begin position="874"/>
        <end position="893"/>
    </location>
</feature>
<comment type="similarity">
    <text evidence="2">Belongs to the resistance-nodulation-cell division (RND) (TC 2.A.6) family.</text>
</comment>
<dbReference type="GO" id="GO:0015562">
    <property type="term" value="F:efflux transmembrane transporter activity"/>
    <property type="evidence" value="ECO:0007669"/>
    <property type="project" value="InterPro"/>
</dbReference>
<comment type="caution">
    <text evidence="11">The sequence shown here is derived from an EMBL/GenBank/DDBJ whole genome shotgun (WGS) entry which is preliminary data.</text>
</comment>
<feature type="transmembrane region" description="Helical" evidence="10">
    <location>
        <begin position="1019"/>
        <end position="1045"/>
    </location>
</feature>
<feature type="transmembrane region" description="Helical" evidence="10">
    <location>
        <begin position="988"/>
        <end position="1007"/>
    </location>
</feature>
<dbReference type="GO" id="GO:0005886">
    <property type="term" value="C:plasma membrane"/>
    <property type="evidence" value="ECO:0007669"/>
    <property type="project" value="UniProtKB-SubCell"/>
</dbReference>
<organism evidence="11 12">
    <name type="scientific">Cyanobacterium aponinum 0216</name>
    <dbReference type="NCBI Taxonomy" id="2676140"/>
    <lineage>
        <taxon>Bacteria</taxon>
        <taxon>Bacillati</taxon>
        <taxon>Cyanobacteriota</taxon>
        <taxon>Cyanophyceae</taxon>
        <taxon>Oscillatoriophycideae</taxon>
        <taxon>Chroococcales</taxon>
        <taxon>Geminocystaceae</taxon>
        <taxon>Cyanobacterium</taxon>
    </lineage>
</organism>
<dbReference type="Proteomes" id="UP000437131">
    <property type="component" value="Unassembled WGS sequence"/>
</dbReference>
<comment type="subcellular location">
    <subcellularLocation>
        <location evidence="1">Cell inner membrane</location>
        <topology evidence="1">Multi-pass membrane protein</topology>
    </subcellularLocation>
</comment>
<dbReference type="SUPFAM" id="SSF82693">
    <property type="entry name" value="Multidrug efflux transporter AcrB pore domain, PN1, PN2, PC1 and PC2 subdomains"/>
    <property type="match status" value="2"/>
</dbReference>
<protein>
    <submittedName>
        <fullName evidence="11">Efflux RND transporter permease subunit</fullName>
    </submittedName>
</protein>
<keyword evidence="6 10" id="KW-0812">Transmembrane</keyword>
<evidence type="ECO:0000256" key="10">
    <source>
        <dbReference type="SAM" id="Phobius"/>
    </source>
</evidence>
<feature type="transmembrane region" description="Helical" evidence="10">
    <location>
        <begin position="943"/>
        <end position="967"/>
    </location>
</feature>
<evidence type="ECO:0000313" key="11">
    <source>
        <dbReference type="EMBL" id="MTF40291.1"/>
    </source>
</evidence>
<dbReference type="EMBL" id="WMIA01000024">
    <property type="protein sequence ID" value="MTF40291.1"/>
    <property type="molecule type" value="Genomic_DNA"/>
</dbReference>
<keyword evidence="8 10" id="KW-0472">Membrane</keyword>
<evidence type="ECO:0000256" key="6">
    <source>
        <dbReference type="ARBA" id="ARBA00022692"/>
    </source>
</evidence>
<dbReference type="Gene3D" id="3.30.2090.10">
    <property type="entry name" value="Multidrug efflux transporter AcrB TolC docking domain, DN and DC subdomains"/>
    <property type="match status" value="2"/>
</dbReference>
<dbReference type="Gene3D" id="3.30.70.1320">
    <property type="entry name" value="Multidrug efflux transporter AcrB pore domain like"/>
    <property type="match status" value="1"/>
</dbReference>
<dbReference type="GO" id="GO:0009636">
    <property type="term" value="P:response to toxic substance"/>
    <property type="evidence" value="ECO:0007669"/>
    <property type="project" value="UniProtKB-ARBA"/>
</dbReference>
<keyword evidence="4" id="KW-1003">Cell membrane</keyword>
<dbReference type="GO" id="GO:0042910">
    <property type="term" value="F:xenobiotic transmembrane transporter activity"/>
    <property type="evidence" value="ECO:0007669"/>
    <property type="project" value="TreeGrafter"/>
</dbReference>
<feature type="transmembrane region" description="Helical" evidence="10">
    <location>
        <begin position="905"/>
        <end position="923"/>
    </location>
</feature>
<feature type="transmembrane region" description="Helical" evidence="10">
    <location>
        <begin position="545"/>
        <end position="562"/>
    </location>
</feature>
<feature type="region of interest" description="Disordered" evidence="9">
    <location>
        <begin position="1056"/>
        <end position="1091"/>
    </location>
</feature>
<dbReference type="PANTHER" id="PTHR32063:SF11">
    <property type="entry name" value="CATION OR DRUG EFFLUX SYSTEM PROTEIN"/>
    <property type="match status" value="1"/>
</dbReference>
<dbReference type="NCBIfam" id="TIGR00915">
    <property type="entry name" value="2A0602"/>
    <property type="match status" value="1"/>
</dbReference>
<dbReference type="InterPro" id="IPR004764">
    <property type="entry name" value="MdtF-like"/>
</dbReference>
<dbReference type="InterPro" id="IPR027463">
    <property type="entry name" value="AcrB_DN_DC_subdom"/>
</dbReference>
<accession>A0A844GZ75</accession>
<sequence>MSLSTPFIKRPVLTTVCSVIIILVGTICMALLPLDKLPQIAPKQISVSANYVGADAQTAVDNVTTVLEREINGTENVRWINSNTGNTGQATINVSFPVEMDTNIAQVLVQNRVAQAQSSLPTVVNQNGITTEKQSPSVTLAYSFFSEKDSEGNYLYDPVFLFNYMDRYIWNEIRRIPGVGSLNALGSSTYSMRFWLDPDKLAARNLTAMDVVSAIQEQNFDIGTGGIGTRPNNSIQMFEIPLKVQGRFITPEEAANIVVQVGNDGTLIRVKDIGRTELGAQNYLTLATLDGETPAIALIVYQLPGTNAVDTANAVKAKMAELRESFPPGYKDVVVLDNTLFIDAALRDLFITLLQAIALVVLIIFIFLQDWRTTIIPSVAIPVALIGAMIALQGMGFTLNQLTLFACVLATGLVVDDGIVVVEAVSNKLAQGMRPLQASLDAMEELSGAVIATSVVLLAVFIPVSFFPGTTGIVYKQFALTIAFAIIFSTFNALSFSPTMSAVILKAPYKTKKPLGLLFDAFNIGFEATKSAYAKLIEFLTKIKTLIMIIFISGLVLTGWIYQTLPQGFIPDEDQGYCFVIISTPPGSSLNQTSKVTQQVMDEVMTFEEVEHAMGLTGFSFDGLTSNSAIFFVKLHPWDQRPGAESSVFGIVRRLNGILRQKITDGQAFAANAPPVDGLSNFSGLELYVQDRGLKGMEALIDNTQKVIAEANKQPEIGMAFTTFTFDSPIFEAEIDREKAKAQGVRIDDIMRTLQIYLGGNYVNQYVLDGRLYQVFAQADVNARKNPDDIERLYVRNATGDMVRLDNLLSIKPNTAPPIITNYNVYPAIKVNVSPAQGYSSGQVIEVMERVTAQALQPGFGFEWTSTAAEEKTAGGAAPIVFGLGFVMVFLVLAAQYESYIDPTIIMLTVPLAILGALGAIWLRATFLQGPQSIFPILDNNIYVQVGLVMLIGMASKNAILIVEFANQARDLGMSITKAAIYAAEERFRPILMTALATVFGFLPLLVASGAGSMSRWSLGTAVFGGMIISTILSLLLVPNLYIVIKNFEKHVLLGEKEPRNPSGGNDQNGTGKSQQSGNRSRESGVGGGDD</sequence>
<dbReference type="InterPro" id="IPR001036">
    <property type="entry name" value="Acrflvin-R"/>
</dbReference>
<reference evidence="11 12" key="1">
    <citation type="submission" date="2019-11" db="EMBL/GenBank/DDBJ databases">
        <title>Isolation of a new High Light Tolerant Cyanobacteria.</title>
        <authorList>
            <person name="Dobson Z."/>
            <person name="Vaughn N."/>
            <person name="Vaughn M."/>
            <person name="Fromme P."/>
            <person name="Mazor Y."/>
        </authorList>
    </citation>
    <scope>NUCLEOTIDE SEQUENCE [LARGE SCALE GENOMIC DNA]</scope>
    <source>
        <strain evidence="11 12">0216</strain>
    </source>
</reference>
<dbReference type="Gene3D" id="1.20.1640.10">
    <property type="entry name" value="Multidrug efflux transporter AcrB transmembrane domain"/>
    <property type="match status" value="2"/>
</dbReference>
<feature type="transmembrane region" description="Helical" evidence="10">
    <location>
        <begin position="349"/>
        <end position="368"/>
    </location>
</feature>
<dbReference type="PANTHER" id="PTHR32063">
    <property type="match status" value="1"/>
</dbReference>
<feature type="transmembrane region" description="Helical" evidence="10">
    <location>
        <begin position="12"/>
        <end position="34"/>
    </location>
</feature>
<feature type="transmembrane region" description="Helical" evidence="10">
    <location>
        <begin position="478"/>
        <end position="505"/>
    </location>
</feature>
<dbReference type="Gene3D" id="3.30.70.1440">
    <property type="entry name" value="Multidrug efflux transporter AcrB pore domain"/>
    <property type="match status" value="1"/>
</dbReference>
<evidence type="ECO:0000313" key="12">
    <source>
        <dbReference type="Proteomes" id="UP000437131"/>
    </source>
</evidence>
<evidence type="ECO:0000256" key="3">
    <source>
        <dbReference type="ARBA" id="ARBA00022448"/>
    </source>
</evidence>
<dbReference type="Gene3D" id="3.30.70.1430">
    <property type="entry name" value="Multidrug efflux transporter AcrB pore domain"/>
    <property type="match status" value="2"/>
</dbReference>
<dbReference type="AlphaFoldDB" id="A0A844GZ75"/>
<evidence type="ECO:0000256" key="4">
    <source>
        <dbReference type="ARBA" id="ARBA00022475"/>
    </source>
</evidence>
<dbReference type="RefSeq" id="WP_155084506.1">
    <property type="nucleotide sequence ID" value="NZ_WMIA01000024.1"/>
</dbReference>
<feature type="transmembrane region" description="Helical" evidence="10">
    <location>
        <begin position="446"/>
        <end position="466"/>
    </location>
</feature>
<evidence type="ECO:0000256" key="7">
    <source>
        <dbReference type="ARBA" id="ARBA00022989"/>
    </source>
</evidence>